<proteinExistence type="inferred from homology"/>
<dbReference type="EMBL" id="JAWXYG010000008">
    <property type="protein sequence ID" value="KAK4264534.1"/>
    <property type="molecule type" value="Genomic_DNA"/>
</dbReference>
<dbReference type="GO" id="GO:0005666">
    <property type="term" value="C:RNA polymerase III complex"/>
    <property type="evidence" value="ECO:0007669"/>
    <property type="project" value="TreeGrafter"/>
</dbReference>
<dbReference type="GO" id="GO:0003899">
    <property type="term" value="F:DNA-directed RNA polymerase activity"/>
    <property type="evidence" value="ECO:0007669"/>
    <property type="project" value="UniProtKB-UniRule"/>
</dbReference>
<comment type="caution">
    <text evidence="5">The sequence shown here is derived from an EMBL/GenBank/DDBJ whole genome shotgun (WGS) entry which is preliminary data.</text>
</comment>
<dbReference type="PANTHER" id="PTHR10917">
    <property type="entry name" value="DNA-DIRECTED RNA POLYMERASES I, II, AND III SUBUNIT RPABC3"/>
    <property type="match status" value="1"/>
</dbReference>
<dbReference type="Gene3D" id="2.40.50.140">
    <property type="entry name" value="Nucleic acid-binding proteins"/>
    <property type="match status" value="1"/>
</dbReference>
<dbReference type="AlphaFoldDB" id="A0AAE1MGK4"/>
<dbReference type="InterPro" id="IPR005570">
    <property type="entry name" value="RPABC3"/>
</dbReference>
<reference evidence="5" key="1">
    <citation type="submission" date="2023-10" db="EMBL/GenBank/DDBJ databases">
        <title>Chromosome-level genome of the transformable northern wattle, Acacia crassicarpa.</title>
        <authorList>
            <person name="Massaro I."/>
            <person name="Sinha N.R."/>
            <person name="Poethig S."/>
            <person name="Leichty A.R."/>
        </authorList>
    </citation>
    <scope>NUCLEOTIDE SEQUENCE</scope>
    <source>
        <strain evidence="5">Acra3RX</strain>
        <tissue evidence="5">Leaf</tissue>
    </source>
</reference>
<evidence type="ECO:0000256" key="1">
    <source>
        <dbReference type="ARBA" id="ARBA00004123"/>
    </source>
</evidence>
<dbReference type="GO" id="GO:0005736">
    <property type="term" value="C:RNA polymerase I complex"/>
    <property type="evidence" value="ECO:0007669"/>
    <property type="project" value="TreeGrafter"/>
</dbReference>
<dbReference type="FunFam" id="2.40.50.140:FF:000073">
    <property type="entry name" value="DNA-directed RNA polymerases I, II, and III subunit RPABC3"/>
    <property type="match status" value="1"/>
</dbReference>
<dbReference type="Pfam" id="PF03870">
    <property type="entry name" value="RNA_pol_Rpb8"/>
    <property type="match status" value="1"/>
</dbReference>
<dbReference type="GO" id="GO:0005665">
    <property type="term" value="C:RNA polymerase II, core complex"/>
    <property type="evidence" value="ECO:0007669"/>
    <property type="project" value="UniProtKB-UniRule"/>
</dbReference>
<dbReference type="InterPro" id="IPR012340">
    <property type="entry name" value="NA-bd_OB-fold"/>
</dbReference>
<protein>
    <submittedName>
        <fullName evidence="5">Uncharacterized protein</fullName>
    </submittedName>
</protein>
<comment type="similarity">
    <text evidence="2 4">Belongs to the eukaryotic RPB8 RNA polymerase subunit family.</text>
</comment>
<dbReference type="GO" id="GO:0000419">
    <property type="term" value="C:RNA polymerase V complex"/>
    <property type="evidence" value="ECO:0007669"/>
    <property type="project" value="UniProtKB-ARBA"/>
</dbReference>
<accession>A0AAE1MGK4</accession>
<sequence length="145" mass="16673">MVEVLFDDIFRVEQLNPPEGKKAFDRVTRIEAKSERFDMFMHLDINSEIYPLQVGQKFALLLAPTLNPEGKADTGYYVPGNRESLADKFEYVMYGKLYRISEGSGRDKAEINISFGGLLMMLVGDPSHCNKFELDQRLYLLIRKV</sequence>
<comment type="subcellular location">
    <subcellularLocation>
        <location evidence="1">Nucleus</location>
    </subcellularLocation>
</comment>
<dbReference type="GO" id="GO:0006351">
    <property type="term" value="P:DNA-templated transcription"/>
    <property type="evidence" value="ECO:0007669"/>
    <property type="project" value="UniProtKB-UniRule"/>
</dbReference>
<name>A0AAE1MGK4_9FABA</name>
<gene>
    <name evidence="5" type="ORF">QN277_025696</name>
</gene>
<dbReference type="SMART" id="SM00658">
    <property type="entry name" value="RPOL8c"/>
    <property type="match status" value="1"/>
</dbReference>
<keyword evidence="6" id="KW-1185">Reference proteome</keyword>
<dbReference type="PANTHER" id="PTHR10917:SF0">
    <property type="entry name" value="DNA-DIRECTED RNA POLYMERASES I, II, AND III SUBUNIT RPABC3"/>
    <property type="match status" value="1"/>
</dbReference>
<dbReference type="SUPFAM" id="SSF50249">
    <property type="entry name" value="Nucleic acid-binding proteins"/>
    <property type="match status" value="1"/>
</dbReference>
<dbReference type="Proteomes" id="UP001293593">
    <property type="component" value="Unassembled WGS sequence"/>
</dbReference>
<dbReference type="PIRSF" id="PIRSF000779">
    <property type="entry name" value="RNA_pol_Rpb8"/>
    <property type="match status" value="1"/>
</dbReference>
<evidence type="ECO:0000256" key="2">
    <source>
        <dbReference type="ARBA" id="ARBA00008912"/>
    </source>
</evidence>
<evidence type="ECO:0000256" key="4">
    <source>
        <dbReference type="PIRNR" id="PIRNR000779"/>
    </source>
</evidence>
<evidence type="ECO:0000256" key="3">
    <source>
        <dbReference type="ARBA" id="ARBA00023242"/>
    </source>
</evidence>
<evidence type="ECO:0000313" key="5">
    <source>
        <dbReference type="EMBL" id="KAK4264534.1"/>
    </source>
</evidence>
<organism evidence="5 6">
    <name type="scientific">Acacia crassicarpa</name>
    <name type="common">northern wattle</name>
    <dbReference type="NCBI Taxonomy" id="499986"/>
    <lineage>
        <taxon>Eukaryota</taxon>
        <taxon>Viridiplantae</taxon>
        <taxon>Streptophyta</taxon>
        <taxon>Embryophyta</taxon>
        <taxon>Tracheophyta</taxon>
        <taxon>Spermatophyta</taxon>
        <taxon>Magnoliopsida</taxon>
        <taxon>eudicotyledons</taxon>
        <taxon>Gunneridae</taxon>
        <taxon>Pentapetalae</taxon>
        <taxon>rosids</taxon>
        <taxon>fabids</taxon>
        <taxon>Fabales</taxon>
        <taxon>Fabaceae</taxon>
        <taxon>Caesalpinioideae</taxon>
        <taxon>mimosoid clade</taxon>
        <taxon>Acacieae</taxon>
        <taxon>Acacia</taxon>
    </lineage>
</organism>
<keyword evidence="3 4" id="KW-0539">Nucleus</keyword>
<evidence type="ECO:0000313" key="6">
    <source>
        <dbReference type="Proteomes" id="UP001293593"/>
    </source>
</evidence>